<protein>
    <recommendedName>
        <fullName evidence="4">Vacuolar protein sorting-associated protein 62</fullName>
    </recommendedName>
</protein>
<evidence type="ECO:0000313" key="3">
    <source>
        <dbReference type="Proteomes" id="UP001521222"/>
    </source>
</evidence>
<evidence type="ECO:0000313" key="2">
    <source>
        <dbReference type="EMBL" id="KAL1611408.1"/>
    </source>
</evidence>
<dbReference type="InterPro" id="IPR009291">
    <property type="entry name" value="Vps62"/>
</dbReference>
<sequence length="347" mass="38267">MNQLWRSSLFACLAAAPLVASTPTLQARQASASIPDFVFKYAPILYLHSEETKYPTDLTTFLAHTKPQVNYTAVADVPSPFTLSNVNQLGEDVYLTSNDDPTSDPDWLKGTAPDSNGATSGINSAIIVNEKNDSSVDVFYFYFYAFNPGTNVLGQPFLNFGNHVGDWEHTMLRFPSATSPPEAIWYSQHANGQAFRYSAVEKDTDGVRPIVYVANGSHANYAIEGTHSHVIPNLNLPFGALEDHTDKGARWDSVNSSYGFKYSAEDGTFTAYGDAPVEWLEFKGRWGDEAYPDSDDRQVDLFGQKKWVDGPTGPADKQLDRKEVCPENGITCILRSVLVPREVAVQS</sequence>
<dbReference type="Pfam" id="PF06101">
    <property type="entry name" value="Vps62"/>
    <property type="match status" value="1"/>
</dbReference>
<reference evidence="2 3" key="1">
    <citation type="submission" date="2024-02" db="EMBL/GenBank/DDBJ databases">
        <title>De novo assembly and annotation of 12 fungi associated with fruit tree decline syndrome in Ontario, Canada.</title>
        <authorList>
            <person name="Sulman M."/>
            <person name="Ellouze W."/>
            <person name="Ilyukhin E."/>
        </authorList>
    </citation>
    <scope>NUCLEOTIDE SEQUENCE [LARGE SCALE GENOMIC DNA]</scope>
    <source>
        <strain evidence="2 3">M97-236</strain>
    </source>
</reference>
<feature type="chain" id="PRO_5046185257" description="Vacuolar protein sorting-associated protein 62" evidence="1">
    <location>
        <begin position="22"/>
        <end position="347"/>
    </location>
</feature>
<gene>
    <name evidence="2" type="ORF">SLS59_000127</name>
</gene>
<organism evidence="2 3">
    <name type="scientific">Nothophoma quercina</name>
    <dbReference type="NCBI Taxonomy" id="749835"/>
    <lineage>
        <taxon>Eukaryota</taxon>
        <taxon>Fungi</taxon>
        <taxon>Dikarya</taxon>
        <taxon>Ascomycota</taxon>
        <taxon>Pezizomycotina</taxon>
        <taxon>Dothideomycetes</taxon>
        <taxon>Pleosporomycetidae</taxon>
        <taxon>Pleosporales</taxon>
        <taxon>Pleosporineae</taxon>
        <taxon>Didymellaceae</taxon>
        <taxon>Nothophoma</taxon>
    </lineage>
</organism>
<dbReference type="EMBL" id="JAKIXB020000001">
    <property type="protein sequence ID" value="KAL1611408.1"/>
    <property type="molecule type" value="Genomic_DNA"/>
</dbReference>
<dbReference type="Proteomes" id="UP001521222">
    <property type="component" value="Unassembled WGS sequence"/>
</dbReference>
<keyword evidence="3" id="KW-1185">Reference proteome</keyword>
<keyword evidence="1" id="KW-0732">Signal</keyword>
<dbReference type="PANTHER" id="PTHR48174">
    <property type="entry name" value="DUF946 FAMILY PROTEIN"/>
    <property type="match status" value="1"/>
</dbReference>
<feature type="signal peptide" evidence="1">
    <location>
        <begin position="1"/>
        <end position="21"/>
    </location>
</feature>
<name>A0ABR3S3Z6_9PLEO</name>
<comment type="caution">
    <text evidence="2">The sequence shown here is derived from an EMBL/GenBank/DDBJ whole genome shotgun (WGS) entry which is preliminary data.</text>
</comment>
<proteinExistence type="predicted"/>
<dbReference type="PANTHER" id="PTHR48174:SF5">
    <property type="entry name" value="VACUOLAR PROTEIN SORTING-ASSOCIATED PROTEIN 62"/>
    <property type="match status" value="1"/>
</dbReference>
<accession>A0ABR3S3Z6</accession>
<evidence type="ECO:0008006" key="4">
    <source>
        <dbReference type="Google" id="ProtNLM"/>
    </source>
</evidence>
<evidence type="ECO:0000256" key="1">
    <source>
        <dbReference type="SAM" id="SignalP"/>
    </source>
</evidence>